<dbReference type="InterPro" id="IPR000551">
    <property type="entry name" value="MerR-type_HTH_dom"/>
</dbReference>
<name>A0A380TBC7_9ZZZZ</name>
<dbReference type="GO" id="GO:0003700">
    <property type="term" value="F:DNA-binding transcription factor activity"/>
    <property type="evidence" value="ECO:0007669"/>
    <property type="project" value="InterPro"/>
</dbReference>
<proteinExistence type="predicted"/>
<dbReference type="PANTHER" id="PTHR30204">
    <property type="entry name" value="REDOX-CYCLING DRUG-SENSING TRANSCRIPTIONAL ACTIVATOR SOXR"/>
    <property type="match status" value="1"/>
</dbReference>
<evidence type="ECO:0000313" key="4">
    <source>
        <dbReference type="EMBL" id="SUS04703.1"/>
    </source>
</evidence>
<evidence type="ECO:0000256" key="1">
    <source>
        <dbReference type="ARBA" id="ARBA00023125"/>
    </source>
</evidence>
<dbReference type="CDD" id="cd04765">
    <property type="entry name" value="HTH_MlrA-like_sg2"/>
    <property type="match status" value="1"/>
</dbReference>
<dbReference type="InterPro" id="IPR047057">
    <property type="entry name" value="MerR_fam"/>
</dbReference>
<dbReference type="EMBL" id="UIDG01000047">
    <property type="protein sequence ID" value="SUS04703.1"/>
    <property type="molecule type" value="Genomic_DNA"/>
</dbReference>
<evidence type="ECO:0000256" key="2">
    <source>
        <dbReference type="SAM" id="MobiDB-lite"/>
    </source>
</evidence>
<evidence type="ECO:0000259" key="3">
    <source>
        <dbReference type="PROSITE" id="PS50937"/>
    </source>
</evidence>
<protein>
    <submittedName>
        <fullName evidence="4">MerR family transcriptional regulator</fullName>
    </submittedName>
</protein>
<dbReference type="PROSITE" id="PS50937">
    <property type="entry name" value="HTH_MERR_2"/>
    <property type="match status" value="1"/>
</dbReference>
<dbReference type="AlphaFoldDB" id="A0A380TBC7"/>
<dbReference type="Gene3D" id="1.10.1660.10">
    <property type="match status" value="1"/>
</dbReference>
<organism evidence="4">
    <name type="scientific">metagenome</name>
    <dbReference type="NCBI Taxonomy" id="256318"/>
    <lineage>
        <taxon>unclassified sequences</taxon>
        <taxon>metagenomes</taxon>
    </lineage>
</organism>
<feature type="region of interest" description="Disordered" evidence="2">
    <location>
        <begin position="93"/>
        <end position="129"/>
    </location>
</feature>
<sequence length="154" mass="17026">MVAGEDAQLSLRFGTKSPRAFRTIAEVAEELAVPQHVLRFWESKFPQVRPLKRRGGRRYYRPEDVLLLRRIQGLLYGEGYTIRGAQKLLREKSTRAAAAEQPATSATEALEDTDLAPEPPAQAPGVSPENRAALRSILAELEAVSAALQAIVHR</sequence>
<dbReference type="GO" id="GO:0003677">
    <property type="term" value="F:DNA binding"/>
    <property type="evidence" value="ECO:0007669"/>
    <property type="project" value="UniProtKB-KW"/>
</dbReference>
<feature type="compositionally biased region" description="Low complexity" evidence="2">
    <location>
        <begin position="96"/>
        <end position="108"/>
    </location>
</feature>
<gene>
    <name evidence="4" type="ORF">DF3PB_1400005</name>
</gene>
<dbReference type="Pfam" id="PF13411">
    <property type="entry name" value="MerR_1"/>
    <property type="match status" value="1"/>
</dbReference>
<dbReference type="InterPro" id="IPR009061">
    <property type="entry name" value="DNA-bd_dom_put_sf"/>
</dbReference>
<feature type="domain" description="HTH merR-type" evidence="3">
    <location>
        <begin position="23"/>
        <end position="91"/>
    </location>
</feature>
<keyword evidence="1" id="KW-0238">DNA-binding</keyword>
<dbReference type="SUPFAM" id="SSF46955">
    <property type="entry name" value="Putative DNA-binding domain"/>
    <property type="match status" value="1"/>
</dbReference>
<accession>A0A380TBC7</accession>
<dbReference type="PANTHER" id="PTHR30204:SF15">
    <property type="entry name" value="BLL5018 PROTEIN"/>
    <property type="match status" value="1"/>
</dbReference>
<reference evidence="4" key="1">
    <citation type="submission" date="2018-07" db="EMBL/GenBank/DDBJ databases">
        <authorList>
            <person name="Quirk P.G."/>
            <person name="Krulwich T.A."/>
        </authorList>
    </citation>
    <scope>NUCLEOTIDE SEQUENCE</scope>
</reference>